<dbReference type="InterPro" id="IPR037523">
    <property type="entry name" value="VOC_core"/>
</dbReference>
<dbReference type="InterPro" id="IPR004360">
    <property type="entry name" value="Glyas_Fos-R_dOase_dom"/>
</dbReference>
<dbReference type="InterPro" id="IPR029068">
    <property type="entry name" value="Glyas_Bleomycin-R_OHBP_Dase"/>
</dbReference>
<feature type="domain" description="VOC" evidence="1">
    <location>
        <begin position="2"/>
        <end position="130"/>
    </location>
</feature>
<sequence>MRLHHTAIWVADIEKIKSYYISHFGATANKLYVNKTNGYSSYFLTFGSGSQLEVMHRADIPDNLNDSIAQYKGYIHLAFAVNSGQEVDDKAKELQEAGYPVLRGPRMTGDGYYEFETLDPEGNRLEVLFK</sequence>
<organism evidence="2 3">
    <name type="scientific">Dysgonomonas termitidis</name>
    <dbReference type="NCBI Taxonomy" id="1516126"/>
    <lineage>
        <taxon>Bacteria</taxon>
        <taxon>Pseudomonadati</taxon>
        <taxon>Bacteroidota</taxon>
        <taxon>Bacteroidia</taxon>
        <taxon>Bacteroidales</taxon>
        <taxon>Dysgonomonadaceae</taxon>
        <taxon>Dysgonomonas</taxon>
    </lineage>
</organism>
<dbReference type="PANTHER" id="PTHR36113">
    <property type="entry name" value="LYASE, PUTATIVE-RELATED-RELATED"/>
    <property type="match status" value="1"/>
</dbReference>
<dbReference type="RefSeq" id="WP_379997040.1">
    <property type="nucleotide sequence ID" value="NZ_JBHSGN010000077.1"/>
</dbReference>
<evidence type="ECO:0000313" key="2">
    <source>
        <dbReference type="EMBL" id="MFC4674594.1"/>
    </source>
</evidence>
<accession>A0ABV9KXQ5</accession>
<dbReference type="PROSITE" id="PS51819">
    <property type="entry name" value="VOC"/>
    <property type="match status" value="1"/>
</dbReference>
<dbReference type="EMBL" id="JBHSGN010000077">
    <property type="protein sequence ID" value="MFC4674594.1"/>
    <property type="molecule type" value="Genomic_DNA"/>
</dbReference>
<gene>
    <name evidence="2" type="ORF">ACFO6W_12895</name>
</gene>
<evidence type="ECO:0000259" key="1">
    <source>
        <dbReference type="PROSITE" id="PS51819"/>
    </source>
</evidence>
<dbReference type="Gene3D" id="3.10.180.10">
    <property type="entry name" value="2,3-Dihydroxybiphenyl 1,2-Dioxygenase, domain 1"/>
    <property type="match status" value="1"/>
</dbReference>
<dbReference type="Proteomes" id="UP001596023">
    <property type="component" value="Unassembled WGS sequence"/>
</dbReference>
<dbReference type="PANTHER" id="PTHR36113:SF1">
    <property type="entry name" value="GLYOXALASE_BLEOMYCIN RESISTANCE PROTEIN_DIOXYGENASE"/>
    <property type="match status" value="1"/>
</dbReference>
<dbReference type="SUPFAM" id="SSF54593">
    <property type="entry name" value="Glyoxalase/Bleomycin resistance protein/Dihydroxybiphenyl dioxygenase"/>
    <property type="match status" value="1"/>
</dbReference>
<dbReference type="InterPro" id="IPR051332">
    <property type="entry name" value="Fosfomycin_Res_Enzymes"/>
</dbReference>
<protein>
    <submittedName>
        <fullName evidence="2">VOC family protein</fullName>
    </submittedName>
</protein>
<evidence type="ECO:0000313" key="3">
    <source>
        <dbReference type="Proteomes" id="UP001596023"/>
    </source>
</evidence>
<proteinExistence type="predicted"/>
<dbReference type="Pfam" id="PF00903">
    <property type="entry name" value="Glyoxalase"/>
    <property type="match status" value="1"/>
</dbReference>
<reference evidence="3" key="1">
    <citation type="journal article" date="2019" name="Int. J. Syst. Evol. Microbiol.">
        <title>The Global Catalogue of Microorganisms (GCM) 10K type strain sequencing project: providing services to taxonomists for standard genome sequencing and annotation.</title>
        <authorList>
            <consortium name="The Broad Institute Genomics Platform"/>
            <consortium name="The Broad Institute Genome Sequencing Center for Infectious Disease"/>
            <person name="Wu L."/>
            <person name="Ma J."/>
        </authorList>
    </citation>
    <scope>NUCLEOTIDE SEQUENCE [LARGE SCALE GENOMIC DNA]</scope>
    <source>
        <strain evidence="3">CCUG 66188</strain>
    </source>
</reference>
<comment type="caution">
    <text evidence="2">The sequence shown here is derived from an EMBL/GenBank/DDBJ whole genome shotgun (WGS) entry which is preliminary data.</text>
</comment>
<name>A0ABV9KXQ5_9BACT</name>
<keyword evidence="3" id="KW-1185">Reference proteome</keyword>